<dbReference type="Proteomes" id="UP000314985">
    <property type="component" value="Chromosome 1"/>
</dbReference>
<evidence type="ECO:0000313" key="3">
    <source>
        <dbReference type="Proteomes" id="UP000314985"/>
    </source>
</evidence>
<reference evidence="2 3" key="1">
    <citation type="submission" date="2017-08" db="EMBL/GenBank/DDBJ databases">
        <title>USMARCv1.0.</title>
        <authorList>
            <person name="Hannum G.I."/>
            <person name="Koren S."/>
            <person name="Schroeder S.G."/>
            <person name="Chin S.C."/>
            <person name="Nonneman D.J."/>
            <person name="Becker S.A."/>
            <person name="Rosen B.D."/>
            <person name="Bickhart D.M."/>
            <person name="Putnam N.H."/>
            <person name="Green R.E."/>
            <person name="Tuggle C.K."/>
            <person name="Liu H."/>
            <person name="Rohrer G.A."/>
            <person name="Warr A."/>
            <person name="Hall R."/>
            <person name="Kim K."/>
            <person name="Hume D.A."/>
            <person name="Talbot R."/>
            <person name="Chow W."/>
            <person name="Howe K."/>
            <person name="Schwartz A.S."/>
            <person name="Watson M."/>
            <person name="Archibald A.L."/>
            <person name="Phillippy A.M."/>
            <person name="Smith T.P.L."/>
        </authorList>
    </citation>
    <scope>NUCLEOTIDE SEQUENCE [LARGE SCALE GENOMIC DNA]</scope>
</reference>
<dbReference type="AlphaFoldDB" id="A0A4X1VQV8"/>
<sequence length="67" mass="7457">MFLGPIALLHILSQAAFVMQGQRALSGTVSPQSLECLLYGPKQKACQRLPCSNMQDKCFIHRRHSTV</sequence>
<evidence type="ECO:0008006" key="4">
    <source>
        <dbReference type="Google" id="ProtNLM"/>
    </source>
</evidence>
<reference evidence="2" key="2">
    <citation type="submission" date="2025-08" db="UniProtKB">
        <authorList>
            <consortium name="Ensembl"/>
        </authorList>
    </citation>
    <scope>IDENTIFICATION</scope>
</reference>
<organism evidence="2 3">
    <name type="scientific">Sus scrofa</name>
    <name type="common">Pig</name>
    <dbReference type="NCBI Taxonomy" id="9823"/>
    <lineage>
        <taxon>Eukaryota</taxon>
        <taxon>Metazoa</taxon>
        <taxon>Chordata</taxon>
        <taxon>Craniata</taxon>
        <taxon>Vertebrata</taxon>
        <taxon>Euteleostomi</taxon>
        <taxon>Mammalia</taxon>
        <taxon>Eutheria</taxon>
        <taxon>Laurasiatheria</taxon>
        <taxon>Artiodactyla</taxon>
        <taxon>Suina</taxon>
        <taxon>Suidae</taxon>
        <taxon>Sus</taxon>
    </lineage>
</organism>
<name>A0A4X1VQV8_PIG</name>
<accession>A0A4X1VQV8</accession>
<evidence type="ECO:0000256" key="1">
    <source>
        <dbReference type="SAM" id="SignalP"/>
    </source>
</evidence>
<keyword evidence="1" id="KW-0732">Signal</keyword>
<evidence type="ECO:0000313" key="2">
    <source>
        <dbReference type="Ensembl" id="ENSSSCP00070044470.1"/>
    </source>
</evidence>
<feature type="chain" id="PRO_5021409865" description="Secreted protein" evidence="1">
    <location>
        <begin position="16"/>
        <end position="67"/>
    </location>
</feature>
<proteinExistence type="predicted"/>
<dbReference type="Ensembl" id="ENSSSCT00070052532.1">
    <property type="protein sequence ID" value="ENSSSCP00070044470.1"/>
    <property type="gene ID" value="ENSSSCG00070026227.1"/>
</dbReference>
<feature type="signal peptide" evidence="1">
    <location>
        <begin position="1"/>
        <end position="15"/>
    </location>
</feature>
<protein>
    <recommendedName>
        <fullName evidence="4">Secreted protein</fullName>
    </recommendedName>
</protein>